<sequence>MAKDLVFVVGANPDQLKATAASARQIKSHLARQAWKAFVNPETRRRRGRKPRSAASLPLRIEFTISEVSERSSSTEDDNQATSSRRQLVQPPRIEYYLGGGRCDPFMTYPVRDLPIVPLLVDHYLVHMAVDIPELDQPGSRGLLRTRWFPLVTTEAASFYAILLLSASNIAALRHDNSSAYNVLQLKANAIASINDAFCSGDRTRVSDAMIGAVAKMASYEAMQGDIESYRVHMAGVKRMVDLRGGLETLGLGGLLRRIIVWIDLNGAFLTKEQRFFPGQTFGGEDGEVEPNPERFIAP</sequence>
<organism evidence="2 3">
    <name type="scientific">Sarocladium strictum</name>
    <name type="common">Black bundle disease fungus</name>
    <name type="synonym">Acremonium strictum</name>
    <dbReference type="NCBI Taxonomy" id="5046"/>
    <lineage>
        <taxon>Eukaryota</taxon>
        <taxon>Fungi</taxon>
        <taxon>Dikarya</taxon>
        <taxon>Ascomycota</taxon>
        <taxon>Pezizomycotina</taxon>
        <taxon>Sordariomycetes</taxon>
        <taxon>Hypocreomycetidae</taxon>
        <taxon>Hypocreales</taxon>
        <taxon>Sarocladiaceae</taxon>
        <taxon>Sarocladium</taxon>
    </lineage>
</organism>
<comment type="caution">
    <text evidence="2">The sequence shown here is derived from an EMBL/GenBank/DDBJ whole genome shotgun (WGS) entry which is preliminary data.</text>
</comment>
<dbReference type="Pfam" id="PF11951">
    <property type="entry name" value="Fungal_trans_2"/>
    <property type="match status" value="1"/>
</dbReference>
<name>A0AA39GI99_SARSR</name>
<protein>
    <submittedName>
        <fullName evidence="2">Uncharacterized protein</fullName>
    </submittedName>
</protein>
<evidence type="ECO:0000313" key="2">
    <source>
        <dbReference type="EMBL" id="KAK0387681.1"/>
    </source>
</evidence>
<dbReference type="PANTHER" id="PTHR37540">
    <property type="entry name" value="TRANSCRIPTION FACTOR (ACR-2), PUTATIVE-RELATED-RELATED"/>
    <property type="match status" value="1"/>
</dbReference>
<gene>
    <name evidence="2" type="ORF">NLU13_3926</name>
</gene>
<evidence type="ECO:0000313" key="3">
    <source>
        <dbReference type="Proteomes" id="UP001175261"/>
    </source>
</evidence>
<dbReference type="InterPro" id="IPR021858">
    <property type="entry name" value="Fun_TF"/>
</dbReference>
<proteinExistence type="predicted"/>
<keyword evidence="3" id="KW-1185">Reference proteome</keyword>
<dbReference type="PANTHER" id="PTHR37540:SF5">
    <property type="entry name" value="TRANSCRIPTION FACTOR DOMAIN-CONTAINING PROTEIN"/>
    <property type="match status" value="1"/>
</dbReference>
<keyword evidence="1" id="KW-0539">Nucleus</keyword>
<reference evidence="2" key="1">
    <citation type="submission" date="2022-10" db="EMBL/GenBank/DDBJ databases">
        <title>Determination and structural analysis of whole genome sequence of Sarocladium strictum F4-1.</title>
        <authorList>
            <person name="Hu L."/>
            <person name="Jiang Y."/>
        </authorList>
    </citation>
    <scope>NUCLEOTIDE SEQUENCE</scope>
    <source>
        <strain evidence="2">F4-1</strain>
    </source>
</reference>
<dbReference type="EMBL" id="JAPDFR010000003">
    <property type="protein sequence ID" value="KAK0387681.1"/>
    <property type="molecule type" value="Genomic_DNA"/>
</dbReference>
<evidence type="ECO:0000256" key="1">
    <source>
        <dbReference type="ARBA" id="ARBA00023242"/>
    </source>
</evidence>
<dbReference type="AlphaFoldDB" id="A0AA39GI99"/>
<dbReference type="Proteomes" id="UP001175261">
    <property type="component" value="Unassembled WGS sequence"/>
</dbReference>
<accession>A0AA39GI99</accession>